<dbReference type="SMART" id="SM00220">
    <property type="entry name" value="S_TKc"/>
    <property type="match status" value="1"/>
</dbReference>
<keyword evidence="9" id="KW-1185">Reference proteome</keyword>
<dbReference type="Gene3D" id="2.130.10.10">
    <property type="entry name" value="YVTN repeat-like/Quinoprotein amine dehydrogenase"/>
    <property type="match status" value="3"/>
</dbReference>
<evidence type="ECO:0000256" key="3">
    <source>
        <dbReference type="ARBA" id="ARBA00022741"/>
    </source>
</evidence>
<evidence type="ECO:0000256" key="6">
    <source>
        <dbReference type="SAM" id="Phobius"/>
    </source>
</evidence>
<dbReference type="Proteomes" id="UP001499843">
    <property type="component" value="Unassembled WGS sequence"/>
</dbReference>
<dbReference type="InterPro" id="IPR008271">
    <property type="entry name" value="Ser/Thr_kinase_AS"/>
</dbReference>
<gene>
    <name evidence="8" type="ORF">GCM10009850_089770</name>
</gene>
<dbReference type="InterPro" id="IPR011047">
    <property type="entry name" value="Quinoprotein_ADH-like_sf"/>
</dbReference>
<comment type="caution">
    <text evidence="8">The sequence shown here is derived from an EMBL/GenBank/DDBJ whole genome shotgun (WGS) entry which is preliminary data.</text>
</comment>
<dbReference type="SUPFAM" id="SSF56112">
    <property type="entry name" value="Protein kinase-like (PK-like)"/>
    <property type="match status" value="1"/>
</dbReference>
<dbReference type="PROSITE" id="PS50011">
    <property type="entry name" value="PROTEIN_KINASE_DOM"/>
    <property type="match status" value="1"/>
</dbReference>
<name>A0ABN3CVW6_9ACTN</name>
<dbReference type="Pfam" id="PF20703">
    <property type="entry name" value="nSTAND1"/>
    <property type="match status" value="1"/>
</dbReference>
<dbReference type="Gene3D" id="1.10.510.10">
    <property type="entry name" value="Transferase(Phosphotransferase) domain 1"/>
    <property type="match status" value="1"/>
</dbReference>
<keyword evidence="3" id="KW-0547">Nucleotide-binding</keyword>
<feature type="transmembrane region" description="Helical" evidence="6">
    <location>
        <begin position="450"/>
        <end position="470"/>
    </location>
</feature>
<dbReference type="SUPFAM" id="SSF50998">
    <property type="entry name" value="Quinoprotein alcohol dehydrogenase-like"/>
    <property type="match status" value="2"/>
</dbReference>
<accession>A0ABN3CVW6</accession>
<dbReference type="InterPro" id="IPR050660">
    <property type="entry name" value="NEK_Ser/Thr_kinase"/>
</dbReference>
<keyword evidence="4" id="KW-0418">Kinase</keyword>
<evidence type="ECO:0000256" key="2">
    <source>
        <dbReference type="ARBA" id="ARBA00022679"/>
    </source>
</evidence>
<keyword evidence="6" id="KW-1133">Transmembrane helix</keyword>
<dbReference type="InterPro" id="IPR011009">
    <property type="entry name" value="Kinase-like_dom_sf"/>
</dbReference>
<dbReference type="PROSITE" id="PS00108">
    <property type="entry name" value="PROTEIN_KINASE_ST"/>
    <property type="match status" value="1"/>
</dbReference>
<organism evidence="8 9">
    <name type="scientific">Nonomuraea monospora</name>
    <dbReference type="NCBI Taxonomy" id="568818"/>
    <lineage>
        <taxon>Bacteria</taxon>
        <taxon>Bacillati</taxon>
        <taxon>Actinomycetota</taxon>
        <taxon>Actinomycetes</taxon>
        <taxon>Streptosporangiales</taxon>
        <taxon>Streptosporangiaceae</taxon>
        <taxon>Nonomuraea</taxon>
    </lineage>
</organism>
<keyword evidence="2" id="KW-0808">Transferase</keyword>
<dbReference type="Pfam" id="PF00069">
    <property type="entry name" value="Pkinase"/>
    <property type="match status" value="1"/>
</dbReference>
<dbReference type="EC" id="2.7.11.1" evidence="1"/>
<proteinExistence type="predicted"/>
<keyword evidence="6" id="KW-0812">Transmembrane</keyword>
<sequence length="1154" mass="123177">MLAGDPPRIGGYWLAGRLGAGGQGVVYEAYDAAGTRVAVKVLRAEARDRFAKEAEAARRVASFCTTKVLDVELGGDAPYIVSEFVPGQSLRRAVQGGRRFTGDDLHRLATAVATALTAIHDAGVIHRDLKPDNVLLGPDGPRVIDFGIARTTDMSLTRTGEVAGTPSYMAPEVFTGQRAGTAADVFAWGAVLVFAATGEDPFRADNLGGVMHRVLSAQPDLSMLPDRLATLVAAALEKDPAARPSARDLLLALVSGDGGDVRGLLAAGSRSAAGMYVPQTADPELGAIAEDVYASLPAEERDLAAEVFLRLVTVTEDGHETVRWAAVEELTDGRPEIQHILERFAYLLTRRDGAVALSRPALLRAWLRLRLWVDADRAGLATLAQLSAATRHWIEHGRKDGDLLQGSRLEQVLTWAAAGRTHVRLTGAERSFLHAATALTRRRTRRRRTVTVALAGLLVVSAVAAGVAFVQARRASEQGEAVARQRDLAVGRQVAAEADRLRTTDPVAAMLLSVTGWRLAPGPDTRRSLMGSLTMPERAAFRDPAVKGVTAAASAVSGRIRAVAGDDGVRVYDVAARRQRAYWKWPAGFASLPGTAALSPSGATLVVLSENTMSAWDTMSGRKLREQAVPEGTPRPDLAFGDNEDLVSVTRMGSVELLWNVRTGRAYRPDMEAGVSPAISASGEFVAGMGLNEGMKVIRLSDLSVVSWSPKTCHAIAFSPDSSRMYCANGDVKAWNTRTGRRIPDEDEPFWDVFDTGARLWASADGTRLLGLYRNTIRVWNAGSGDEVFTYHAEGEPEQAWIEGGGTVRYLLDHSTVTLGTGSRALAGTLPGRARLISLGDGPLLVTAEPDDRLRTWDGRRLGAPLPDSAESASNELDPQGRRLVGVTDDTRTLRAWDVATGRTLWNWPVPAMQSVVATAFTPDGGRLVLSLAETSQRDARNELLVLDAATGKVLKRHHLDTGTGDFAVVHSGTAVVTTGGRMLDLDTGRLTGSGFNSGESVAIAAARTKPLVAFGSSAVQLWDHAQGTELPPLLRPAGATMVSDIAFSSDGTLVAAVSSTRQEEYSVHVWDVATRQEVAAVPIGFGDELRFSADDSVLYAGVRGYRTVTTIPVGGDAVAALVCESAGRTLSKREWSRYLGGVPYRDPCAQPHP</sequence>
<dbReference type="CDD" id="cd14014">
    <property type="entry name" value="STKc_PknB_like"/>
    <property type="match status" value="1"/>
</dbReference>
<evidence type="ECO:0000313" key="9">
    <source>
        <dbReference type="Proteomes" id="UP001499843"/>
    </source>
</evidence>
<evidence type="ECO:0000256" key="1">
    <source>
        <dbReference type="ARBA" id="ARBA00012513"/>
    </source>
</evidence>
<dbReference type="InterPro" id="IPR049052">
    <property type="entry name" value="nSTAND1"/>
</dbReference>
<dbReference type="EMBL" id="BAAAQX010000033">
    <property type="protein sequence ID" value="GAA2213514.1"/>
    <property type="molecule type" value="Genomic_DNA"/>
</dbReference>
<feature type="domain" description="Protein kinase" evidence="7">
    <location>
        <begin position="12"/>
        <end position="254"/>
    </location>
</feature>
<evidence type="ECO:0000256" key="4">
    <source>
        <dbReference type="ARBA" id="ARBA00022777"/>
    </source>
</evidence>
<evidence type="ECO:0000256" key="5">
    <source>
        <dbReference type="ARBA" id="ARBA00022840"/>
    </source>
</evidence>
<evidence type="ECO:0000313" key="8">
    <source>
        <dbReference type="EMBL" id="GAA2213514.1"/>
    </source>
</evidence>
<dbReference type="PANTHER" id="PTHR43671">
    <property type="entry name" value="SERINE/THREONINE-PROTEIN KINASE NEK"/>
    <property type="match status" value="1"/>
</dbReference>
<keyword evidence="6" id="KW-0472">Membrane</keyword>
<dbReference type="PANTHER" id="PTHR43671:SF13">
    <property type="entry name" value="SERINE_THREONINE-PROTEIN KINASE NEK2"/>
    <property type="match status" value="1"/>
</dbReference>
<protein>
    <recommendedName>
        <fullName evidence="1">non-specific serine/threonine protein kinase</fullName>
        <ecNumber evidence="1">2.7.11.1</ecNumber>
    </recommendedName>
</protein>
<dbReference type="InterPro" id="IPR000719">
    <property type="entry name" value="Prot_kinase_dom"/>
</dbReference>
<evidence type="ECO:0000259" key="7">
    <source>
        <dbReference type="PROSITE" id="PS50011"/>
    </source>
</evidence>
<dbReference type="Gene3D" id="3.30.200.20">
    <property type="entry name" value="Phosphorylase Kinase, domain 1"/>
    <property type="match status" value="1"/>
</dbReference>
<reference evidence="8 9" key="1">
    <citation type="journal article" date="2019" name="Int. J. Syst. Evol. Microbiol.">
        <title>The Global Catalogue of Microorganisms (GCM) 10K type strain sequencing project: providing services to taxonomists for standard genome sequencing and annotation.</title>
        <authorList>
            <consortium name="The Broad Institute Genomics Platform"/>
            <consortium name="The Broad Institute Genome Sequencing Center for Infectious Disease"/>
            <person name="Wu L."/>
            <person name="Ma J."/>
        </authorList>
    </citation>
    <scope>NUCLEOTIDE SEQUENCE [LARGE SCALE GENOMIC DNA]</scope>
    <source>
        <strain evidence="8 9">JCM 16114</strain>
    </source>
</reference>
<keyword evidence="5" id="KW-0067">ATP-binding</keyword>
<dbReference type="InterPro" id="IPR015943">
    <property type="entry name" value="WD40/YVTN_repeat-like_dom_sf"/>
</dbReference>